<dbReference type="AlphaFoldDB" id="M0DEY9"/>
<dbReference type="eggNOG" id="ENOG502N5U1">
    <property type="taxonomic scope" value="Archaea"/>
</dbReference>
<name>M0DEY9_HALPD</name>
<gene>
    <name evidence="1" type="ORF">C474_04840</name>
</gene>
<sequence>MLAAFLVVCSVAFGGCLTVGPTAEADTSDSAVFERVSATEPWSGTGVRTRVTLKSTPEAGTVTTISVVEASGRTFRTTELDPGQTTVILSLPAHANVTLVASDSVNSSTVGTLNVTTGGERVF</sequence>
<keyword evidence="2" id="KW-1185">Reference proteome</keyword>
<protein>
    <submittedName>
        <fullName evidence="1">Uncharacterized protein</fullName>
    </submittedName>
</protein>
<comment type="caution">
    <text evidence="1">The sequence shown here is derived from an EMBL/GenBank/DDBJ whole genome shotgun (WGS) entry which is preliminary data.</text>
</comment>
<organism evidence="1 2">
    <name type="scientific">Halogeometricum pallidum JCM 14848</name>
    <dbReference type="NCBI Taxonomy" id="1227487"/>
    <lineage>
        <taxon>Archaea</taxon>
        <taxon>Methanobacteriati</taxon>
        <taxon>Methanobacteriota</taxon>
        <taxon>Stenosarchaea group</taxon>
        <taxon>Halobacteria</taxon>
        <taxon>Halobacteriales</taxon>
        <taxon>Haloferacaceae</taxon>
        <taxon>Halogeometricum</taxon>
    </lineage>
</organism>
<dbReference type="Proteomes" id="UP000011513">
    <property type="component" value="Unassembled WGS sequence"/>
</dbReference>
<evidence type="ECO:0000313" key="2">
    <source>
        <dbReference type="Proteomes" id="UP000011513"/>
    </source>
</evidence>
<reference evidence="1 2" key="1">
    <citation type="journal article" date="2014" name="PLoS Genet.">
        <title>Phylogenetically driven sequencing of extremely halophilic archaea reveals strategies for static and dynamic osmo-response.</title>
        <authorList>
            <person name="Becker E.A."/>
            <person name="Seitzer P.M."/>
            <person name="Tritt A."/>
            <person name="Larsen D."/>
            <person name="Krusor M."/>
            <person name="Yao A.I."/>
            <person name="Wu D."/>
            <person name="Madern D."/>
            <person name="Eisen J.A."/>
            <person name="Darling A.E."/>
            <person name="Facciotti M.T."/>
        </authorList>
    </citation>
    <scope>NUCLEOTIDE SEQUENCE [LARGE SCALE GENOMIC DNA]</scope>
    <source>
        <strain evidence="1 2">JCM 14848</strain>
    </source>
</reference>
<dbReference type="InParanoid" id="M0DEY9"/>
<proteinExistence type="predicted"/>
<dbReference type="EMBL" id="AOIV01000008">
    <property type="protein sequence ID" value="ELZ33378.1"/>
    <property type="molecule type" value="Genomic_DNA"/>
</dbReference>
<evidence type="ECO:0000313" key="1">
    <source>
        <dbReference type="EMBL" id="ELZ33378.1"/>
    </source>
</evidence>
<accession>M0DEY9</accession>